<accession>A0A8C5RXH2</accession>
<dbReference type="GO" id="GO:0003779">
    <property type="term" value="F:actin binding"/>
    <property type="evidence" value="ECO:0007669"/>
    <property type="project" value="InterPro"/>
</dbReference>
<dbReference type="Ensembl" id="ENSLLTT00000010001.1">
    <property type="protein sequence ID" value="ENSLLTP00000009635.1"/>
    <property type="gene ID" value="ENSLLTG00000007383.1"/>
</dbReference>
<evidence type="ECO:0000313" key="2">
    <source>
        <dbReference type="Proteomes" id="UP000694406"/>
    </source>
</evidence>
<dbReference type="GO" id="GO:0030837">
    <property type="term" value="P:negative regulation of actin filament polymerization"/>
    <property type="evidence" value="ECO:0007669"/>
    <property type="project" value="InterPro"/>
</dbReference>
<dbReference type="AlphaFoldDB" id="A0A8C5RXH2"/>
<reference evidence="1" key="2">
    <citation type="submission" date="2025-09" db="UniProtKB">
        <authorList>
            <consortium name="Ensembl"/>
        </authorList>
    </citation>
    <scope>IDENTIFICATION</scope>
</reference>
<protein>
    <submittedName>
        <fullName evidence="1">Uncharacterized protein</fullName>
    </submittedName>
</protein>
<dbReference type="Proteomes" id="UP000694406">
    <property type="component" value="Unplaced"/>
</dbReference>
<proteinExistence type="predicted"/>
<dbReference type="PANTHER" id="PTHR45864:SF3">
    <property type="entry name" value="PROTEIN PHOSPHATASE SLINGSHOT HOMOLOG 2"/>
    <property type="match status" value="1"/>
</dbReference>
<name>A0A8C5RXH2_LATLA</name>
<reference evidence="1" key="1">
    <citation type="submission" date="2025-08" db="UniProtKB">
        <authorList>
            <consortium name="Ensembl"/>
        </authorList>
    </citation>
    <scope>IDENTIFICATION</scope>
</reference>
<sequence>AALPPPYSALLTSFCSFSYSISESFLTVKGAALFLPRGNGSSTPRVSHRRNKHAGDLQQHLQAMFMLLRPEDYIRLVGLFQATILHPLHPSSPKPLF</sequence>
<dbReference type="PANTHER" id="PTHR45864">
    <property type="entry name" value="SLINGSHOT PROTEIN PHOSPHATASE HOMOLOG"/>
    <property type="match status" value="1"/>
</dbReference>
<evidence type="ECO:0000313" key="1">
    <source>
        <dbReference type="Ensembl" id="ENSLLTP00000009635.1"/>
    </source>
</evidence>
<dbReference type="GO" id="GO:0016791">
    <property type="term" value="F:phosphatase activity"/>
    <property type="evidence" value="ECO:0007669"/>
    <property type="project" value="InterPro"/>
</dbReference>
<organism evidence="1 2">
    <name type="scientific">Laticauda laticaudata</name>
    <name type="common">Blue-ringed sea krait</name>
    <name type="synonym">Blue-lipped sea krait</name>
    <dbReference type="NCBI Taxonomy" id="8630"/>
    <lineage>
        <taxon>Eukaryota</taxon>
        <taxon>Metazoa</taxon>
        <taxon>Chordata</taxon>
        <taxon>Craniata</taxon>
        <taxon>Vertebrata</taxon>
        <taxon>Euteleostomi</taxon>
        <taxon>Lepidosauria</taxon>
        <taxon>Squamata</taxon>
        <taxon>Bifurcata</taxon>
        <taxon>Unidentata</taxon>
        <taxon>Episquamata</taxon>
        <taxon>Toxicofera</taxon>
        <taxon>Serpentes</taxon>
        <taxon>Colubroidea</taxon>
        <taxon>Elapidae</taxon>
        <taxon>Laticaudinae</taxon>
        <taxon>Laticauda</taxon>
    </lineage>
</organism>
<dbReference type="GeneTree" id="ENSGT00940000157430"/>
<keyword evidence="2" id="KW-1185">Reference proteome</keyword>
<dbReference type="InterPro" id="IPR043587">
    <property type="entry name" value="Phosphatase_SSH-like"/>
</dbReference>